<dbReference type="Proteomes" id="UP000315750">
    <property type="component" value="Chromosome"/>
</dbReference>
<dbReference type="AlphaFoldDB" id="A0A518AGK7"/>
<evidence type="ECO:0000313" key="1">
    <source>
        <dbReference type="EMBL" id="QDU53865.1"/>
    </source>
</evidence>
<keyword evidence="2" id="KW-1185">Reference proteome</keyword>
<dbReference type="GO" id="GO:0030246">
    <property type="term" value="F:carbohydrate binding"/>
    <property type="evidence" value="ECO:0007669"/>
    <property type="project" value="InterPro"/>
</dbReference>
<evidence type="ECO:0000313" key="2">
    <source>
        <dbReference type="Proteomes" id="UP000315750"/>
    </source>
</evidence>
<name>A0A518AGK7_9BACT</name>
<dbReference type="InterPro" id="IPR013784">
    <property type="entry name" value="Carb-bd-like_fold"/>
</dbReference>
<dbReference type="SUPFAM" id="SSF49464">
    <property type="entry name" value="Carboxypeptidase regulatory domain-like"/>
    <property type="match status" value="3"/>
</dbReference>
<dbReference type="KEGG" id="amuc:Pan181_00430"/>
<reference evidence="1 2" key="1">
    <citation type="submission" date="2019-02" db="EMBL/GenBank/DDBJ databases">
        <title>Deep-cultivation of Planctomycetes and their phenomic and genomic characterization uncovers novel biology.</title>
        <authorList>
            <person name="Wiegand S."/>
            <person name="Jogler M."/>
            <person name="Boedeker C."/>
            <person name="Pinto D."/>
            <person name="Vollmers J."/>
            <person name="Rivas-Marin E."/>
            <person name="Kohn T."/>
            <person name="Peeters S.H."/>
            <person name="Heuer A."/>
            <person name="Rast P."/>
            <person name="Oberbeckmann S."/>
            <person name="Bunk B."/>
            <person name="Jeske O."/>
            <person name="Meyerdierks A."/>
            <person name="Storesund J.E."/>
            <person name="Kallscheuer N."/>
            <person name="Luecker S."/>
            <person name="Lage O.M."/>
            <person name="Pohl T."/>
            <person name="Merkel B.J."/>
            <person name="Hornburger P."/>
            <person name="Mueller R.-W."/>
            <person name="Bruemmer F."/>
            <person name="Labrenz M."/>
            <person name="Spormann A.M."/>
            <person name="Op den Camp H."/>
            <person name="Overmann J."/>
            <person name="Amann R."/>
            <person name="Jetten M.S.M."/>
            <person name="Mascher T."/>
            <person name="Medema M.H."/>
            <person name="Devos D.P."/>
            <person name="Kaster A.-K."/>
            <person name="Ovreas L."/>
            <person name="Rohde M."/>
            <person name="Galperin M.Y."/>
            <person name="Jogler C."/>
        </authorList>
    </citation>
    <scope>NUCLEOTIDE SEQUENCE [LARGE SCALE GENOMIC DNA]</scope>
    <source>
        <strain evidence="1 2">Pan181</strain>
    </source>
</reference>
<dbReference type="EMBL" id="CP036278">
    <property type="protein sequence ID" value="QDU53865.1"/>
    <property type="molecule type" value="Genomic_DNA"/>
</dbReference>
<accession>A0A518AGK7</accession>
<sequence length="816" mass="90017">MVAKWVHWFVVGWVLSLSAAVGIAGEAKRITGLVHDTHEQPVAEALVVLVQRHGLGDDRWVVTTETDTEGKYTLELPSEWLVPGAYYFDGTIWAYADGHAVSTTRGMRQWRADSKDPETIVLPDKQPLSFTVVDSQGAPVVGAKIEPHHWHTGNIVPDEIAQRVAATTNAAGQATMQGIARESLRNVNVLADSHQRFRLVDRSAHEFTIALANTGTLKGRLVCDDPAIVANRRIIAEASEQLFGPPVGFAESTTDEQGRFEIKHLAEGEYRTYIDTPEQAAFCPRIEPIVVAADQVVEVDIEYDKTTLVRGQVVARGSDKPVVGAFVSVRHGTISNRESVLTDEQGRFEVHVLPGTVAQTLVVMPDEFKEWIRVRAPLRNVEVPQSEEPFDLPPLEIAKSKTLELQVVDKKGAPKAEIYVRVMAEGAYLAAGQTDQQGKATLHVNEDAQPDEFRLSILGQSEQSGKVTSESPLVLEYRDPNDLVNVKVTSKPTPPELLEPEVPQHQEEIGTLIVAKEVLIFNDRMTSWADLSEELERRAGTKGGDLSMVQYNITRAAYEDPVRRQEAQNWAQMLTDTTGVNVQMYRILFNAPADRYDVMKLTDQWPPGAEHPVNGRVVDADGNPVADAQVVLLVPPATGSRQRTNNVTLRDGQVASTDAYVVKYSDSDGRFEFEFPTPRTNVIVCAKQGFAMVAASSTNADITLAPWSRLTVHLPQDRKLGNQTIMLYVDVANSPGTSTFIRMSQGSSESIAQDFTFAAVPSGHKVRVSRLLWKESEEGYMTGNSYGESYRLETKPGMTHHLEYAKASIEDGEPVD</sequence>
<dbReference type="InterPro" id="IPR008969">
    <property type="entry name" value="CarboxyPept-like_regulatory"/>
</dbReference>
<protein>
    <submittedName>
        <fullName evidence="1">Bacterial Ig-like domain (Group 1)</fullName>
    </submittedName>
</protein>
<gene>
    <name evidence="1" type="ORF">Pan181_00430</name>
</gene>
<dbReference type="Gene3D" id="2.60.40.1120">
    <property type="entry name" value="Carboxypeptidase-like, regulatory domain"/>
    <property type="match status" value="1"/>
</dbReference>
<dbReference type="OrthoDB" id="222215at2"/>
<dbReference type="RefSeq" id="WP_145244911.1">
    <property type="nucleotide sequence ID" value="NZ_CP036278.1"/>
</dbReference>
<organism evidence="1 2">
    <name type="scientific">Aeoliella mucimassa</name>
    <dbReference type="NCBI Taxonomy" id="2527972"/>
    <lineage>
        <taxon>Bacteria</taxon>
        <taxon>Pseudomonadati</taxon>
        <taxon>Planctomycetota</taxon>
        <taxon>Planctomycetia</taxon>
        <taxon>Pirellulales</taxon>
        <taxon>Lacipirellulaceae</taxon>
        <taxon>Aeoliella</taxon>
    </lineage>
</organism>
<proteinExistence type="predicted"/>
<dbReference type="SUPFAM" id="SSF49452">
    <property type="entry name" value="Starch-binding domain-like"/>
    <property type="match status" value="1"/>
</dbReference>